<dbReference type="SUPFAM" id="SSF55874">
    <property type="entry name" value="ATPase domain of HSP90 chaperone/DNA topoisomerase II/histidine kinase"/>
    <property type="match status" value="1"/>
</dbReference>
<comment type="catalytic activity">
    <reaction evidence="1">
        <text>ATP + protein L-histidine = ADP + protein N-phospho-L-histidine.</text>
        <dbReference type="EC" id="2.7.13.3"/>
    </reaction>
</comment>
<evidence type="ECO:0000256" key="9">
    <source>
        <dbReference type="SAM" id="Phobius"/>
    </source>
</evidence>
<dbReference type="RefSeq" id="WP_368629856.1">
    <property type="nucleotide sequence ID" value="NZ_JAYWLU010000015.1"/>
</dbReference>
<evidence type="ECO:0000313" key="11">
    <source>
        <dbReference type="EMBL" id="MEX3595691.1"/>
    </source>
</evidence>
<keyword evidence="3" id="KW-0597">Phosphoprotein</keyword>
<accession>A0ABV3V4L4</accession>
<dbReference type="InterPro" id="IPR011712">
    <property type="entry name" value="Sig_transdc_His_kin_sub3_dim/P"/>
</dbReference>
<evidence type="ECO:0000256" key="3">
    <source>
        <dbReference type="ARBA" id="ARBA00022553"/>
    </source>
</evidence>
<evidence type="ECO:0000256" key="5">
    <source>
        <dbReference type="ARBA" id="ARBA00022741"/>
    </source>
</evidence>
<reference evidence="11 12" key="1">
    <citation type="journal article" date="2024" name="Fungal Genet. Biol.">
        <title>The porcine skin microbiome exhibits broad fungal antagonism.</title>
        <authorList>
            <person name="De La Cruz K.F."/>
            <person name="Townsend E.C."/>
            <person name="Alex Cheong J.Z."/>
            <person name="Salamzade R."/>
            <person name="Liu A."/>
            <person name="Sandstrom S."/>
            <person name="Davila E."/>
            <person name="Huang L."/>
            <person name="Xu K.H."/>
            <person name="Wu S.Y."/>
            <person name="Meudt J.J."/>
            <person name="Shanmuganayagam D."/>
            <person name="Gibson A.L.F."/>
            <person name="Kalan L.R."/>
        </authorList>
    </citation>
    <scope>NUCLEOTIDE SEQUENCE [LARGE SCALE GENOMIC DNA]</scope>
    <source>
        <strain evidence="11 12">LK2625</strain>
    </source>
</reference>
<keyword evidence="7" id="KW-0067">ATP-binding</keyword>
<evidence type="ECO:0000256" key="4">
    <source>
        <dbReference type="ARBA" id="ARBA00022679"/>
    </source>
</evidence>
<keyword evidence="12" id="KW-1185">Reference proteome</keyword>
<dbReference type="CDD" id="cd16917">
    <property type="entry name" value="HATPase_UhpB-NarQ-NarX-like"/>
    <property type="match status" value="1"/>
</dbReference>
<keyword evidence="4" id="KW-0808">Transferase</keyword>
<sequence length="406" mass="42127">MTKSRRRWLTPLGSWVLGVLGLWSAPLLVNVDPEATFDSPGPNHLAWWAGLALLTIQAMALAWRSTHPSAILVATAATALVGGAVGLGDSVGVLSVAVVVAAFSWGLRAEYGGAWPAPLAAAVLVGVGTLLSGEPAGSGLVQGLGVVGLPLTIGLWLRGRHELAAAQQEQLRARAGELEARIQAAVAHERTAMARELHDIAAHHLSGIAVMTAAIGTQIDTDPAAAKRAVHQVRQECTGVLKDLRSLVGLLREEGPAAEPSAAGMRPESLANIGELVHDVRSAGIDVSTDVLNRGDELGAGIGPLAQLTAYRMVQESLANAARHAPGTQCTVIIDDTDPSQLTVEVTNSPGERGTEPNSAVGFGLVGMRERADLTSSRLDYGPTASGGWSVRLRVPRQDAATQEAA</sequence>
<dbReference type="Pfam" id="PF07730">
    <property type="entry name" value="HisKA_3"/>
    <property type="match status" value="1"/>
</dbReference>
<keyword evidence="9" id="KW-0472">Membrane</keyword>
<keyword evidence="9" id="KW-0812">Transmembrane</keyword>
<feature type="transmembrane region" description="Helical" evidence="9">
    <location>
        <begin position="70"/>
        <end position="103"/>
    </location>
</feature>
<dbReference type="EMBL" id="JAYWLU010000015">
    <property type="protein sequence ID" value="MEX3595691.1"/>
    <property type="molecule type" value="Genomic_DNA"/>
</dbReference>
<dbReference type="InterPro" id="IPR036890">
    <property type="entry name" value="HATPase_C_sf"/>
</dbReference>
<protein>
    <recommendedName>
        <fullName evidence="2">histidine kinase</fullName>
        <ecNumber evidence="2">2.7.13.3</ecNumber>
    </recommendedName>
</protein>
<keyword evidence="8" id="KW-0902">Two-component regulatory system</keyword>
<dbReference type="PANTHER" id="PTHR24421:SF10">
    <property type="entry name" value="NITRATE_NITRITE SENSOR PROTEIN NARQ"/>
    <property type="match status" value="1"/>
</dbReference>
<evidence type="ECO:0000256" key="1">
    <source>
        <dbReference type="ARBA" id="ARBA00000085"/>
    </source>
</evidence>
<proteinExistence type="predicted"/>
<keyword evidence="5" id="KW-0547">Nucleotide-binding</keyword>
<organism evidence="11 12">
    <name type="scientific">Kocuria carniphila</name>
    <dbReference type="NCBI Taxonomy" id="262208"/>
    <lineage>
        <taxon>Bacteria</taxon>
        <taxon>Bacillati</taxon>
        <taxon>Actinomycetota</taxon>
        <taxon>Actinomycetes</taxon>
        <taxon>Micrococcales</taxon>
        <taxon>Micrococcaceae</taxon>
        <taxon>Kocuria</taxon>
    </lineage>
</organism>
<keyword evidence="9" id="KW-1133">Transmembrane helix</keyword>
<dbReference type="Gene3D" id="3.30.565.10">
    <property type="entry name" value="Histidine kinase-like ATPase, C-terminal domain"/>
    <property type="match status" value="1"/>
</dbReference>
<name>A0ABV3V4L4_9MICC</name>
<comment type="caution">
    <text evidence="11">The sequence shown here is derived from an EMBL/GenBank/DDBJ whole genome shotgun (WGS) entry which is preliminary data.</text>
</comment>
<feature type="transmembrane region" description="Helical" evidence="9">
    <location>
        <begin position="140"/>
        <end position="157"/>
    </location>
</feature>
<evidence type="ECO:0000256" key="6">
    <source>
        <dbReference type="ARBA" id="ARBA00022777"/>
    </source>
</evidence>
<feature type="transmembrane region" description="Helical" evidence="9">
    <location>
        <begin position="12"/>
        <end position="29"/>
    </location>
</feature>
<dbReference type="Proteomes" id="UP001558481">
    <property type="component" value="Unassembled WGS sequence"/>
</dbReference>
<evidence type="ECO:0000256" key="7">
    <source>
        <dbReference type="ARBA" id="ARBA00022840"/>
    </source>
</evidence>
<keyword evidence="6 11" id="KW-0418">Kinase</keyword>
<evidence type="ECO:0000256" key="2">
    <source>
        <dbReference type="ARBA" id="ARBA00012438"/>
    </source>
</evidence>
<evidence type="ECO:0000313" key="12">
    <source>
        <dbReference type="Proteomes" id="UP001558481"/>
    </source>
</evidence>
<dbReference type="Gene3D" id="1.20.5.1930">
    <property type="match status" value="1"/>
</dbReference>
<dbReference type="PANTHER" id="PTHR24421">
    <property type="entry name" value="NITRATE/NITRITE SENSOR PROTEIN NARX-RELATED"/>
    <property type="match status" value="1"/>
</dbReference>
<evidence type="ECO:0000256" key="8">
    <source>
        <dbReference type="ARBA" id="ARBA00023012"/>
    </source>
</evidence>
<gene>
    <name evidence="11" type="ORF">VVR66_13290</name>
</gene>
<feature type="domain" description="Signal transduction histidine kinase subgroup 3 dimerisation and phosphoacceptor" evidence="10">
    <location>
        <begin position="189"/>
        <end position="254"/>
    </location>
</feature>
<evidence type="ECO:0000259" key="10">
    <source>
        <dbReference type="Pfam" id="PF07730"/>
    </source>
</evidence>
<dbReference type="InterPro" id="IPR050482">
    <property type="entry name" value="Sensor_HK_TwoCompSys"/>
</dbReference>
<feature type="transmembrane region" description="Helical" evidence="9">
    <location>
        <begin position="115"/>
        <end position="133"/>
    </location>
</feature>
<dbReference type="GO" id="GO:0016301">
    <property type="term" value="F:kinase activity"/>
    <property type="evidence" value="ECO:0007669"/>
    <property type="project" value="UniProtKB-KW"/>
</dbReference>
<dbReference type="EC" id="2.7.13.3" evidence="2"/>
<feature type="transmembrane region" description="Helical" evidence="9">
    <location>
        <begin position="45"/>
        <end position="63"/>
    </location>
</feature>